<evidence type="ECO:0000313" key="3">
    <source>
        <dbReference type="Proteomes" id="UP000571554"/>
    </source>
</evidence>
<organism evidence="2 3">
    <name type="scientific">Paraburkholderia bannensis</name>
    <dbReference type="NCBI Taxonomy" id="765414"/>
    <lineage>
        <taxon>Bacteria</taxon>
        <taxon>Pseudomonadati</taxon>
        <taxon>Pseudomonadota</taxon>
        <taxon>Betaproteobacteria</taxon>
        <taxon>Burkholderiales</taxon>
        <taxon>Burkholderiaceae</taxon>
        <taxon>Paraburkholderia</taxon>
    </lineage>
</organism>
<gene>
    <name evidence="2" type="ORF">F4827_004255</name>
</gene>
<sequence length="177" mass="18560">MTCLNERLVGAVLLMLGGAAFAGSPANDLPEAMTVANIAPLPVEVVAPAPEPQAYLFHYEMEQQASQPKAFFAQMDQFYSAQLGHTYTFVKKPAAASDTSASALASASPSAQFLETGPSTAPQISIVQLPSSNTALGAAPQRRLSLTVDDWVFSGTARVAVLHSHDSGATLTVRHGF</sequence>
<feature type="signal peptide" evidence="1">
    <location>
        <begin position="1"/>
        <end position="22"/>
    </location>
</feature>
<evidence type="ECO:0000256" key="1">
    <source>
        <dbReference type="SAM" id="SignalP"/>
    </source>
</evidence>
<dbReference type="Proteomes" id="UP000571554">
    <property type="component" value="Unassembled WGS sequence"/>
</dbReference>
<keyword evidence="3" id="KW-1185">Reference proteome</keyword>
<dbReference type="RefSeq" id="WP_183726599.1">
    <property type="nucleotide sequence ID" value="NZ_JACHBW010000012.1"/>
</dbReference>
<dbReference type="AlphaFoldDB" id="A0A7W9WUJ0"/>
<accession>A0A7W9WUJ0</accession>
<comment type="caution">
    <text evidence="2">The sequence shown here is derived from an EMBL/GenBank/DDBJ whole genome shotgun (WGS) entry which is preliminary data.</text>
</comment>
<evidence type="ECO:0000313" key="2">
    <source>
        <dbReference type="EMBL" id="MBB6104396.1"/>
    </source>
</evidence>
<name>A0A7W9WUJ0_9BURK</name>
<protein>
    <submittedName>
        <fullName evidence="2">Uncharacterized protein</fullName>
    </submittedName>
</protein>
<feature type="chain" id="PRO_5031043691" evidence="1">
    <location>
        <begin position="23"/>
        <end position="177"/>
    </location>
</feature>
<keyword evidence="1" id="KW-0732">Signal</keyword>
<proteinExistence type="predicted"/>
<reference evidence="2 3" key="1">
    <citation type="submission" date="2020-08" db="EMBL/GenBank/DDBJ databases">
        <title>Above-ground endophytic microbial communities from plants in different locations in the United States.</title>
        <authorList>
            <person name="Frank C."/>
        </authorList>
    </citation>
    <scope>NUCLEOTIDE SEQUENCE [LARGE SCALE GENOMIC DNA]</scope>
    <source>
        <strain evidence="2 3">WP4_2_2</strain>
    </source>
</reference>
<dbReference type="EMBL" id="JACHBW010000012">
    <property type="protein sequence ID" value="MBB6104396.1"/>
    <property type="molecule type" value="Genomic_DNA"/>
</dbReference>